<feature type="transmembrane region" description="Helical" evidence="5">
    <location>
        <begin position="353"/>
        <end position="374"/>
    </location>
</feature>
<dbReference type="EMBL" id="OBML01000002">
    <property type="protein sequence ID" value="SOB96864.1"/>
    <property type="molecule type" value="Genomic_DNA"/>
</dbReference>
<feature type="transmembrane region" description="Helical" evidence="5">
    <location>
        <begin position="49"/>
        <end position="71"/>
    </location>
</feature>
<evidence type="ECO:0000256" key="3">
    <source>
        <dbReference type="ARBA" id="ARBA00022989"/>
    </source>
</evidence>
<feature type="transmembrane region" description="Helical" evidence="5">
    <location>
        <begin position="231"/>
        <end position="258"/>
    </location>
</feature>
<feature type="compositionally biased region" description="Basic and acidic residues" evidence="6">
    <location>
        <begin position="1"/>
        <end position="11"/>
    </location>
</feature>
<feature type="transmembrane region" description="Helical" evidence="5">
    <location>
        <begin position="183"/>
        <end position="211"/>
    </location>
</feature>
<evidence type="ECO:0000256" key="1">
    <source>
        <dbReference type="ARBA" id="ARBA00004651"/>
    </source>
</evidence>
<evidence type="ECO:0000256" key="2">
    <source>
        <dbReference type="ARBA" id="ARBA00022692"/>
    </source>
</evidence>
<dbReference type="InterPro" id="IPR025966">
    <property type="entry name" value="OppC_N"/>
</dbReference>
<dbReference type="RefSeq" id="WP_097174086.1">
    <property type="nucleotide sequence ID" value="NZ_OBML01000002.1"/>
</dbReference>
<dbReference type="InterPro" id="IPR035906">
    <property type="entry name" value="MetI-like_sf"/>
</dbReference>
<keyword evidence="4 5" id="KW-0472">Membrane</keyword>
<dbReference type="PANTHER" id="PTHR43839">
    <property type="entry name" value="OPPC IN A BINDING PROTEIN-DEPENDENT TRANSPORT SYSTEM"/>
    <property type="match status" value="1"/>
</dbReference>
<evidence type="ECO:0000256" key="5">
    <source>
        <dbReference type="RuleBase" id="RU363032"/>
    </source>
</evidence>
<dbReference type="STRING" id="538381.GCA_001696535_03190"/>
<dbReference type="PROSITE" id="PS50928">
    <property type="entry name" value="ABC_TM1"/>
    <property type="match status" value="1"/>
</dbReference>
<dbReference type="Pfam" id="PF12911">
    <property type="entry name" value="OppC_N"/>
    <property type="match status" value="1"/>
</dbReference>
<dbReference type="InterPro" id="IPR000515">
    <property type="entry name" value="MetI-like"/>
</dbReference>
<dbReference type="OrthoDB" id="9766870at2"/>
<gene>
    <name evidence="8" type="ORF">SAMN05421512_102331</name>
</gene>
<feature type="region of interest" description="Disordered" evidence="6">
    <location>
        <begin position="1"/>
        <end position="20"/>
    </location>
</feature>
<proteinExistence type="inferred from homology"/>
<keyword evidence="2 5" id="KW-0812">Transmembrane</keyword>
<protein>
    <submittedName>
        <fullName evidence="8">Peptide/nickel transport system permease protein</fullName>
    </submittedName>
</protein>
<feature type="transmembrane region" description="Helical" evidence="5">
    <location>
        <begin position="298"/>
        <end position="319"/>
    </location>
</feature>
<dbReference type="Proteomes" id="UP000219331">
    <property type="component" value="Unassembled WGS sequence"/>
</dbReference>
<comment type="subcellular location">
    <subcellularLocation>
        <location evidence="1 5">Cell membrane</location>
        <topology evidence="1 5">Multi-pass membrane protein</topology>
    </subcellularLocation>
</comment>
<comment type="similarity">
    <text evidence="5">Belongs to the binding-protein-dependent transport system permease family.</text>
</comment>
<keyword evidence="3 5" id="KW-1133">Transmembrane helix</keyword>
<dbReference type="AlphaFoldDB" id="A0A285RT01"/>
<dbReference type="Pfam" id="PF00528">
    <property type="entry name" value="BPD_transp_1"/>
    <property type="match status" value="1"/>
</dbReference>
<reference evidence="8 9" key="1">
    <citation type="submission" date="2017-08" db="EMBL/GenBank/DDBJ databases">
        <authorList>
            <person name="de Groot N.N."/>
        </authorList>
    </citation>
    <scope>NUCLEOTIDE SEQUENCE [LARGE SCALE GENOMIC DNA]</scope>
    <source>
        <strain evidence="8 9">USBA 352</strain>
    </source>
</reference>
<keyword evidence="9" id="KW-1185">Reference proteome</keyword>
<feature type="domain" description="ABC transmembrane type-1" evidence="7">
    <location>
        <begin position="179"/>
        <end position="375"/>
    </location>
</feature>
<evidence type="ECO:0000259" key="7">
    <source>
        <dbReference type="PROSITE" id="PS50928"/>
    </source>
</evidence>
<evidence type="ECO:0000313" key="9">
    <source>
        <dbReference type="Proteomes" id="UP000219331"/>
    </source>
</evidence>
<organism evidence="8 9">
    <name type="scientific">Stappia indica</name>
    <dbReference type="NCBI Taxonomy" id="538381"/>
    <lineage>
        <taxon>Bacteria</taxon>
        <taxon>Pseudomonadati</taxon>
        <taxon>Pseudomonadota</taxon>
        <taxon>Alphaproteobacteria</taxon>
        <taxon>Hyphomicrobiales</taxon>
        <taxon>Stappiaceae</taxon>
        <taxon>Stappia</taxon>
    </lineage>
</organism>
<dbReference type="GO" id="GO:0005886">
    <property type="term" value="C:plasma membrane"/>
    <property type="evidence" value="ECO:0007669"/>
    <property type="project" value="UniProtKB-SubCell"/>
</dbReference>
<evidence type="ECO:0000256" key="4">
    <source>
        <dbReference type="ARBA" id="ARBA00023136"/>
    </source>
</evidence>
<keyword evidence="5" id="KW-0813">Transport</keyword>
<evidence type="ECO:0000313" key="8">
    <source>
        <dbReference type="EMBL" id="SOB96864.1"/>
    </source>
</evidence>
<feature type="transmembrane region" description="Helical" evidence="5">
    <location>
        <begin position="140"/>
        <end position="162"/>
    </location>
</feature>
<sequence>MTMRNEPEHYVNPDAFNPSHAETLTPEQERYYQASQWQIMWWKFRRHRVAVWSGVILILFYLCVPFAEVIAPYTPNQRSNDHLYAPPQTLRMFHEGSFVGPFVYGLKADIDLETVRWVYTEDREDVQPLRFLCFGSEYKFWGLFDASFHLVCPAKGGSLYLLGTDRLGRDVLSGLIYGARLSLTVGLIGVTISIVLGLFFGGLAGFFGGIIDSAIQRVIEILRSLPELPLWMALSAALPVTWSPVWIYLGITVILGLLDWPGLARAVRSKLLALREEEYAKAALLMGAKPSRVIRKHLLPGFTSHIIASASLSIPAMILGETALSYLNLGLRRPAVSWGVLLNEAQDISVVVIYPWLMAPVVPIIIVVLAFNFLGDGLRDAADPYK</sequence>
<dbReference type="SUPFAM" id="SSF161098">
    <property type="entry name" value="MetI-like"/>
    <property type="match status" value="1"/>
</dbReference>
<accession>A0A285RT01</accession>
<dbReference type="GO" id="GO:0055085">
    <property type="term" value="P:transmembrane transport"/>
    <property type="evidence" value="ECO:0007669"/>
    <property type="project" value="InterPro"/>
</dbReference>
<dbReference type="CDD" id="cd06261">
    <property type="entry name" value="TM_PBP2"/>
    <property type="match status" value="1"/>
</dbReference>
<evidence type="ECO:0000256" key="6">
    <source>
        <dbReference type="SAM" id="MobiDB-lite"/>
    </source>
</evidence>
<dbReference type="PANTHER" id="PTHR43839:SF3">
    <property type="entry name" value="OLIGOPEPTIDE ABC TRANSPORTER, PERMEASE PROTEIN"/>
    <property type="match status" value="1"/>
</dbReference>
<dbReference type="Gene3D" id="1.10.3720.10">
    <property type="entry name" value="MetI-like"/>
    <property type="match status" value="1"/>
</dbReference>
<name>A0A285RT01_9HYPH</name>